<dbReference type="EMBL" id="KB405070">
    <property type="protein sequence ID" value="EMF55036.1"/>
    <property type="molecule type" value="Genomic_DNA"/>
</dbReference>
<organism evidence="2 3">
    <name type="scientific">Streptomyces bottropensis ATCC 25435</name>
    <dbReference type="NCBI Taxonomy" id="1054862"/>
    <lineage>
        <taxon>Bacteria</taxon>
        <taxon>Bacillati</taxon>
        <taxon>Actinomycetota</taxon>
        <taxon>Actinomycetes</taxon>
        <taxon>Kitasatosporales</taxon>
        <taxon>Streptomycetaceae</taxon>
        <taxon>Streptomyces</taxon>
    </lineage>
</organism>
<name>M3EFN0_9ACTN</name>
<dbReference type="RefSeq" id="WP_005479610.1">
    <property type="nucleotide sequence ID" value="NZ_KB405070.1"/>
</dbReference>
<keyword evidence="1" id="KW-0732">Signal</keyword>
<evidence type="ECO:0000313" key="3">
    <source>
        <dbReference type="Proteomes" id="UP000030760"/>
    </source>
</evidence>
<protein>
    <recommendedName>
        <fullName evidence="4">Secreted protein</fullName>
    </recommendedName>
</protein>
<gene>
    <name evidence="2" type="ORF">SBD_3572</name>
</gene>
<proteinExistence type="predicted"/>
<accession>M3EFN0</accession>
<evidence type="ECO:0000256" key="1">
    <source>
        <dbReference type="SAM" id="SignalP"/>
    </source>
</evidence>
<dbReference type="Proteomes" id="UP000030760">
    <property type="component" value="Unassembled WGS sequence"/>
</dbReference>
<dbReference type="GeneID" id="96270295"/>
<evidence type="ECO:0000313" key="2">
    <source>
        <dbReference type="EMBL" id="EMF55036.1"/>
    </source>
</evidence>
<sequence>MRTLVHTRRVATIGAALLFTLTPAVGYAADDDTSIDEPSGVVAAVATDCNSDGTTGQPWARCTKLDNGVLVHWKKTYDTGTKAHTTYEKTGGGSVTLRLGYSRNGTEHWSSYFTQTRGQTKQKSWNFGARNQECKASIGLLQERGSDKRQTPIQKC</sequence>
<feature type="signal peptide" evidence="1">
    <location>
        <begin position="1"/>
        <end position="28"/>
    </location>
</feature>
<reference evidence="3" key="1">
    <citation type="journal article" date="2013" name="Genome Announc.">
        <title>Draft Genome Sequence of Streptomyces bottropensis ATCC 25435, a Bottromycin-Producing Actinomycete.</title>
        <authorList>
            <person name="Zhang H."/>
            <person name="Zhou W."/>
            <person name="Zhuang Y."/>
            <person name="Liang X."/>
            <person name="Liu T."/>
        </authorList>
    </citation>
    <scope>NUCLEOTIDE SEQUENCE [LARGE SCALE GENOMIC DNA]</scope>
    <source>
        <strain evidence="3">ATCC 25435</strain>
    </source>
</reference>
<dbReference type="AlphaFoldDB" id="M3EFN0"/>
<evidence type="ECO:0008006" key="4">
    <source>
        <dbReference type="Google" id="ProtNLM"/>
    </source>
</evidence>
<feature type="chain" id="PRO_5004033418" description="Secreted protein" evidence="1">
    <location>
        <begin position="29"/>
        <end position="156"/>
    </location>
</feature>